<dbReference type="Proteomes" id="UP001145742">
    <property type="component" value="Unassembled WGS sequence"/>
</dbReference>
<evidence type="ECO:0000313" key="2">
    <source>
        <dbReference type="Proteomes" id="UP001145742"/>
    </source>
</evidence>
<sequence>MAKTQLELKLDRNVGDNKKSFFKCINGNRQYRNIIGLLQDEDGHLINTDRDKAEGFYACFASVFNMDNRPKESQCPEVEDHDCKNDQLPDDPEMIEDLLLQLDPYISMRPDGIHPRIFKELADVISKPF</sequence>
<protein>
    <submittedName>
        <fullName evidence="1">Uncharacterized protein</fullName>
    </submittedName>
</protein>
<proteinExistence type="predicted"/>
<keyword evidence="2" id="KW-1185">Reference proteome</keyword>
<evidence type="ECO:0000313" key="1">
    <source>
        <dbReference type="EMBL" id="KAJ7409910.1"/>
    </source>
</evidence>
<dbReference type="PANTHER" id="PTHR33395:SF22">
    <property type="entry name" value="REVERSE TRANSCRIPTASE DOMAIN-CONTAINING PROTEIN"/>
    <property type="match status" value="1"/>
</dbReference>
<gene>
    <name evidence="1" type="ORF">WISP_111553</name>
</gene>
<name>A0ABQ9CW77_9PASS</name>
<dbReference type="EMBL" id="WHWB01034445">
    <property type="protein sequence ID" value="KAJ7409910.1"/>
    <property type="molecule type" value="Genomic_DNA"/>
</dbReference>
<organism evidence="1 2">
    <name type="scientific">Willisornis vidua</name>
    <name type="common">Xingu scale-backed antbird</name>
    <dbReference type="NCBI Taxonomy" id="1566151"/>
    <lineage>
        <taxon>Eukaryota</taxon>
        <taxon>Metazoa</taxon>
        <taxon>Chordata</taxon>
        <taxon>Craniata</taxon>
        <taxon>Vertebrata</taxon>
        <taxon>Euteleostomi</taxon>
        <taxon>Archelosauria</taxon>
        <taxon>Archosauria</taxon>
        <taxon>Dinosauria</taxon>
        <taxon>Saurischia</taxon>
        <taxon>Theropoda</taxon>
        <taxon>Coelurosauria</taxon>
        <taxon>Aves</taxon>
        <taxon>Neognathae</taxon>
        <taxon>Neoaves</taxon>
        <taxon>Telluraves</taxon>
        <taxon>Australaves</taxon>
        <taxon>Passeriformes</taxon>
        <taxon>Thamnophilidae</taxon>
        <taxon>Willisornis</taxon>
    </lineage>
</organism>
<accession>A0ABQ9CW77</accession>
<comment type="caution">
    <text evidence="1">The sequence shown here is derived from an EMBL/GenBank/DDBJ whole genome shotgun (WGS) entry which is preliminary data.</text>
</comment>
<reference evidence="1" key="1">
    <citation type="submission" date="2019-10" db="EMBL/GenBank/DDBJ databases">
        <authorList>
            <person name="Soares A.E.R."/>
            <person name="Aleixo A."/>
            <person name="Schneider P."/>
            <person name="Miyaki C.Y."/>
            <person name="Schneider M.P."/>
            <person name="Mello C."/>
            <person name="Vasconcelos A.T.R."/>
        </authorList>
    </citation>
    <scope>NUCLEOTIDE SEQUENCE</scope>
    <source>
        <tissue evidence="1">Muscle</tissue>
    </source>
</reference>
<dbReference type="PANTHER" id="PTHR33395">
    <property type="entry name" value="TRANSCRIPTASE, PUTATIVE-RELATED-RELATED"/>
    <property type="match status" value="1"/>
</dbReference>